<name>A0A9D1NCW5_9FIRM</name>
<protein>
    <submittedName>
        <fullName evidence="1">Uncharacterized protein</fullName>
    </submittedName>
</protein>
<evidence type="ECO:0000313" key="2">
    <source>
        <dbReference type="Proteomes" id="UP000886891"/>
    </source>
</evidence>
<organism evidence="1 2">
    <name type="scientific">Candidatus Stercoripulliclostridium merdipullorum</name>
    <dbReference type="NCBI Taxonomy" id="2840952"/>
    <lineage>
        <taxon>Bacteria</taxon>
        <taxon>Bacillati</taxon>
        <taxon>Bacillota</taxon>
        <taxon>Clostridia</taxon>
        <taxon>Eubacteriales</taxon>
        <taxon>Candidatus Stercoripulliclostridium</taxon>
    </lineage>
</organism>
<accession>A0A9D1NCW5</accession>
<comment type="caution">
    <text evidence="1">The sequence shown here is derived from an EMBL/GenBank/DDBJ whole genome shotgun (WGS) entry which is preliminary data.</text>
</comment>
<evidence type="ECO:0000313" key="1">
    <source>
        <dbReference type="EMBL" id="HIV00307.1"/>
    </source>
</evidence>
<dbReference type="AlphaFoldDB" id="A0A9D1NCW5"/>
<reference evidence="1" key="1">
    <citation type="submission" date="2020-10" db="EMBL/GenBank/DDBJ databases">
        <authorList>
            <person name="Gilroy R."/>
        </authorList>
    </citation>
    <scope>NUCLEOTIDE SEQUENCE</scope>
    <source>
        <strain evidence="1">23406</strain>
    </source>
</reference>
<reference evidence="1" key="2">
    <citation type="journal article" date="2021" name="PeerJ">
        <title>Extensive microbial diversity within the chicken gut microbiome revealed by metagenomics and culture.</title>
        <authorList>
            <person name="Gilroy R."/>
            <person name="Ravi A."/>
            <person name="Getino M."/>
            <person name="Pursley I."/>
            <person name="Horton D.L."/>
            <person name="Alikhan N.F."/>
            <person name="Baker D."/>
            <person name="Gharbi K."/>
            <person name="Hall N."/>
            <person name="Watson M."/>
            <person name="Adriaenssens E.M."/>
            <person name="Foster-Nyarko E."/>
            <person name="Jarju S."/>
            <person name="Secka A."/>
            <person name="Antonio M."/>
            <person name="Oren A."/>
            <person name="Chaudhuri R.R."/>
            <person name="La Ragione R."/>
            <person name="Hildebrand F."/>
            <person name="Pallen M.J."/>
        </authorList>
    </citation>
    <scope>NUCLEOTIDE SEQUENCE</scope>
    <source>
        <strain evidence="1">23406</strain>
    </source>
</reference>
<dbReference type="EMBL" id="DVOH01000031">
    <property type="protein sequence ID" value="HIV00307.1"/>
    <property type="molecule type" value="Genomic_DNA"/>
</dbReference>
<proteinExistence type="predicted"/>
<gene>
    <name evidence="1" type="ORF">IAB14_04235</name>
</gene>
<sequence length="742" mass="83164">MAKRKVRLTTRGYRLSDAALARLAGLGVNPDTFAKEYLKQTYHMRSGETVHAEVTVYPNRGGESDFSIVIAGSERNRARSRNATRPLFFRAAVEGERNLISFPTDGAKEYYLKCLKQAAAAYRAVEIVAYAIVDRRAFFVVSTEDQTAVTVKRFFASVNTAYSKYYNETVSPVGHVFRGQVALKQIVADRIEDQIGQIVYAMRIVHNMPLWNAPRKKRHETLSPWFRYPVELSDRLMPNYYMPGGRGAQNIDPSLGLYRVSTRLKKKTEAFRNDADGDVYQGNLKSALGNALAQVKSIGIENGRLTAELALRDAAGIDIVGAIATANRLFTRAYREMYHTDAAVFRRKPVAVFVRDLLESGLEQTANGRPDYPVYRMALSDYKFSSFNSINAYLQGPFTQFLTVTLPGAFTGVADAILQNRIADTSGKLQVLLDQKAELTESLNYAAGMSRRDPAYYQQVEQISAALEAVEADIAQFSADENALRGGNAEAFARHDLKRFMQENEHLIPEPPSFGTTTPISWRSLAFLMLLTQKGRFNVAEPMISLAATFLRAHNEGLLVEPVEFVRTYESDAYHEALTRVLKGYRCWLVDTVPAEVMHRVVADLCYKEGFTFDYVSRKLTIKKGRARYDLMQRTATELVSRYGLTYDGAVRALDIVPEDLSVLLDIVVNINEQKGYSYKYLMKELGLAYPNQAFLLKLIEYMEDAKGYTAVGALSKLGVTEHLPAIVAAYESAKKGSDFQD</sequence>
<dbReference type="Proteomes" id="UP000886891">
    <property type="component" value="Unassembled WGS sequence"/>
</dbReference>